<comment type="similarity">
    <text evidence="1">Belongs to the UDP-glycosyltransferase family.</text>
</comment>
<sequence length="89" mass="10147">MKAIQLKDFPFIRTTDPDDLSFNFVMGVAETSVKAHAIAFHTFDALEQDVLDGLSTIFPRVYSVGPLQLLLDQIQEDHHETSTLKDYHR</sequence>
<dbReference type="PANTHER" id="PTHR11926:SF1498">
    <property type="entry name" value="GLYCOSYLTRANSFERASE"/>
    <property type="match status" value="1"/>
</dbReference>
<dbReference type="EMBL" id="CAADRP010000768">
    <property type="protein sequence ID" value="VFU31795.1"/>
    <property type="molecule type" value="Genomic_DNA"/>
</dbReference>
<evidence type="ECO:0000256" key="1">
    <source>
        <dbReference type="ARBA" id="ARBA00009995"/>
    </source>
</evidence>
<dbReference type="GO" id="GO:0080044">
    <property type="term" value="F:quercetin 7-O-glucosyltransferase activity"/>
    <property type="evidence" value="ECO:0007669"/>
    <property type="project" value="TreeGrafter"/>
</dbReference>
<dbReference type="GO" id="GO:0080043">
    <property type="term" value="F:quercetin 3-O-glucosyltransferase activity"/>
    <property type="evidence" value="ECO:0007669"/>
    <property type="project" value="TreeGrafter"/>
</dbReference>
<evidence type="ECO:0000313" key="2">
    <source>
        <dbReference type="EMBL" id="VFU31795.1"/>
    </source>
</evidence>
<dbReference type="PANTHER" id="PTHR11926">
    <property type="entry name" value="GLUCOSYL/GLUCURONOSYL TRANSFERASES"/>
    <property type="match status" value="1"/>
</dbReference>
<dbReference type="AlphaFoldDB" id="A0A6N2KUA1"/>
<reference evidence="2" key="1">
    <citation type="submission" date="2019-03" db="EMBL/GenBank/DDBJ databases">
        <authorList>
            <person name="Mank J."/>
            <person name="Almeida P."/>
        </authorList>
    </citation>
    <scope>NUCLEOTIDE SEQUENCE</scope>
    <source>
        <strain evidence="2">78183</strain>
    </source>
</reference>
<name>A0A6N2KUA1_SALVM</name>
<organism evidence="2">
    <name type="scientific">Salix viminalis</name>
    <name type="common">Common osier</name>
    <name type="synonym">Basket willow</name>
    <dbReference type="NCBI Taxonomy" id="40686"/>
    <lineage>
        <taxon>Eukaryota</taxon>
        <taxon>Viridiplantae</taxon>
        <taxon>Streptophyta</taxon>
        <taxon>Embryophyta</taxon>
        <taxon>Tracheophyta</taxon>
        <taxon>Spermatophyta</taxon>
        <taxon>Magnoliopsida</taxon>
        <taxon>eudicotyledons</taxon>
        <taxon>Gunneridae</taxon>
        <taxon>Pentapetalae</taxon>
        <taxon>rosids</taxon>
        <taxon>fabids</taxon>
        <taxon>Malpighiales</taxon>
        <taxon>Salicaceae</taxon>
        <taxon>Saliceae</taxon>
        <taxon>Salix</taxon>
    </lineage>
</organism>
<proteinExistence type="inferred from homology"/>
<gene>
    <name evidence="2" type="ORF">SVIM_LOCUS136381</name>
</gene>
<dbReference type="SUPFAM" id="SSF53756">
    <property type="entry name" value="UDP-Glycosyltransferase/glycogen phosphorylase"/>
    <property type="match status" value="1"/>
</dbReference>
<accession>A0A6N2KUA1</accession>
<dbReference type="Gene3D" id="3.40.50.2000">
    <property type="entry name" value="Glycogen Phosphorylase B"/>
    <property type="match status" value="1"/>
</dbReference>
<protein>
    <submittedName>
        <fullName evidence="2">Uncharacterized protein</fullName>
    </submittedName>
</protein>